<dbReference type="InterPro" id="IPR029058">
    <property type="entry name" value="AB_hydrolase_fold"/>
</dbReference>
<dbReference type="EMBL" id="CM000784">
    <property type="protein sequence ID" value="AQL00195.1"/>
    <property type="molecule type" value="Genomic_DNA"/>
</dbReference>
<feature type="compositionally biased region" description="Low complexity" evidence="6">
    <location>
        <begin position="74"/>
        <end position="92"/>
    </location>
</feature>
<accession>A0A1D6GAU1</accession>
<evidence type="ECO:0000256" key="1">
    <source>
        <dbReference type="ARBA" id="ARBA00011079"/>
    </source>
</evidence>
<gene>
    <name evidence="7" type="ORF">ZEAMMB73_Zm00001d012667</name>
</gene>
<comment type="similarity">
    <text evidence="1">Belongs to the peptidase S28 family.</text>
</comment>
<evidence type="ECO:0000256" key="2">
    <source>
        <dbReference type="ARBA" id="ARBA00022670"/>
    </source>
</evidence>
<feature type="region of interest" description="Disordered" evidence="6">
    <location>
        <begin position="1"/>
        <end position="39"/>
    </location>
</feature>
<dbReference type="ExpressionAtlas" id="A0A1D6GAU1">
    <property type="expression patterns" value="baseline"/>
</dbReference>
<dbReference type="PANTHER" id="PTHR11010">
    <property type="entry name" value="PROTEASE S28 PRO-X CARBOXYPEPTIDASE-RELATED"/>
    <property type="match status" value="1"/>
</dbReference>
<evidence type="ECO:0000256" key="3">
    <source>
        <dbReference type="ARBA" id="ARBA00022729"/>
    </source>
</evidence>
<keyword evidence="5" id="KW-0325">Glycoprotein</keyword>
<evidence type="ECO:0000256" key="5">
    <source>
        <dbReference type="ARBA" id="ARBA00023180"/>
    </source>
</evidence>
<keyword evidence="2" id="KW-0645">Protease</keyword>
<dbReference type="AlphaFoldDB" id="A0A1D6GAU1"/>
<dbReference type="SUPFAM" id="SSF53474">
    <property type="entry name" value="alpha/beta-Hydrolases"/>
    <property type="match status" value="1"/>
</dbReference>
<feature type="region of interest" description="Disordered" evidence="6">
    <location>
        <begin position="52"/>
        <end position="92"/>
    </location>
</feature>
<sequence>MGWETTSTRRDTSGSGWTTSAFQGSGTRTRTRRLRSSSSGTWWAAAVGGLDPAAPSSSTAATRATSPGSPPTPASSGRPPHASPPSSSSPRQSFFRGLTRLVVVLVSLLRFKNFPFETLYCLWCERWPLACVLQHRYYGESMPFGSKAKAYSDSKSLAYLTAEQALADFAVLLTDLKRNLSAEGSPVVLFGGSYGGMLAAWMRLKYPHIAIGALASSAPILQFEDIVPSTIFYDLVSDDFRRESLSCFLTIKDSWKELDDQANEQDGLLKLSKTFHLCQTLKTSGDLSDWLSSAYSYLAMVDYPLPSEFLMPLPANPIKEVSP</sequence>
<dbReference type="GO" id="GO:0070008">
    <property type="term" value="F:serine-type exopeptidase activity"/>
    <property type="evidence" value="ECO:0007669"/>
    <property type="project" value="InterPro"/>
</dbReference>
<dbReference type="GO" id="GO:0006508">
    <property type="term" value="P:proteolysis"/>
    <property type="evidence" value="ECO:0007669"/>
    <property type="project" value="UniProtKB-KW"/>
</dbReference>
<evidence type="ECO:0000256" key="4">
    <source>
        <dbReference type="ARBA" id="ARBA00022801"/>
    </source>
</evidence>
<dbReference type="Pfam" id="PF05577">
    <property type="entry name" value="Peptidase_S28"/>
    <property type="match status" value="1"/>
</dbReference>
<dbReference type="InterPro" id="IPR008758">
    <property type="entry name" value="Peptidase_S28"/>
</dbReference>
<feature type="compositionally biased region" description="Low complexity" evidence="6">
    <location>
        <begin position="52"/>
        <end position="67"/>
    </location>
</feature>
<feature type="compositionally biased region" description="Low complexity" evidence="6">
    <location>
        <begin position="13"/>
        <end position="28"/>
    </location>
</feature>
<dbReference type="Gene3D" id="3.40.50.1820">
    <property type="entry name" value="alpha/beta hydrolase"/>
    <property type="match status" value="1"/>
</dbReference>
<evidence type="ECO:0000313" key="7">
    <source>
        <dbReference type="EMBL" id="AQL00195.1"/>
    </source>
</evidence>
<dbReference type="FunFam" id="1.20.120.980:FF:000001">
    <property type="entry name" value="Dipeptidyl peptidase 7"/>
    <property type="match status" value="1"/>
</dbReference>
<dbReference type="PANTHER" id="PTHR11010:SF38">
    <property type="entry name" value="LYSOSOMAL PRO-X CARBOXYPEPTIDASE"/>
    <property type="match status" value="1"/>
</dbReference>
<proteinExistence type="inferred from homology"/>
<keyword evidence="4" id="KW-0378">Hydrolase</keyword>
<name>A0A1D6GAU1_MAIZE</name>
<keyword evidence="3" id="KW-0732">Signal</keyword>
<evidence type="ECO:0000256" key="6">
    <source>
        <dbReference type="SAM" id="MobiDB-lite"/>
    </source>
</evidence>
<protein>
    <submittedName>
        <fullName evidence="7">Putative serine peptidase S28 family protein</fullName>
    </submittedName>
</protein>
<reference evidence="7" key="1">
    <citation type="submission" date="2015-12" db="EMBL/GenBank/DDBJ databases">
        <title>Update maize B73 reference genome by single molecule sequencing technologies.</title>
        <authorList>
            <consortium name="Maize Genome Sequencing Project"/>
            <person name="Ware D."/>
        </authorList>
    </citation>
    <scope>NUCLEOTIDE SEQUENCE</scope>
    <source>
        <tissue evidence="7">Seedling</tissue>
    </source>
</reference>
<organism evidence="7">
    <name type="scientific">Zea mays</name>
    <name type="common">Maize</name>
    <dbReference type="NCBI Taxonomy" id="4577"/>
    <lineage>
        <taxon>Eukaryota</taxon>
        <taxon>Viridiplantae</taxon>
        <taxon>Streptophyta</taxon>
        <taxon>Embryophyta</taxon>
        <taxon>Tracheophyta</taxon>
        <taxon>Spermatophyta</taxon>
        <taxon>Magnoliopsida</taxon>
        <taxon>Liliopsida</taxon>
        <taxon>Poales</taxon>
        <taxon>Poaceae</taxon>
        <taxon>PACMAD clade</taxon>
        <taxon>Panicoideae</taxon>
        <taxon>Andropogonodae</taxon>
        <taxon>Andropogoneae</taxon>
        <taxon>Tripsacinae</taxon>
        <taxon>Zea</taxon>
    </lineage>
</organism>